<dbReference type="EMBL" id="FQZI01000001">
    <property type="protein sequence ID" value="SHI36067.1"/>
    <property type="molecule type" value="Genomic_DNA"/>
</dbReference>
<dbReference type="STRING" id="415425.SAMN05444363_0224"/>
<dbReference type="AlphaFoldDB" id="A0A1M6AI06"/>
<keyword evidence="1" id="KW-0472">Membrane</keyword>
<dbReference type="RefSeq" id="WP_073307756.1">
    <property type="nucleotide sequence ID" value="NZ_FQZI01000001.1"/>
</dbReference>
<feature type="transmembrane region" description="Helical" evidence="1">
    <location>
        <begin position="162"/>
        <end position="189"/>
    </location>
</feature>
<keyword evidence="3" id="KW-1185">Reference proteome</keyword>
<protein>
    <submittedName>
        <fullName evidence="2">Uncharacterized protein</fullName>
    </submittedName>
</protein>
<sequence length="205" mass="24089">MDFDDIQKAWNNDHNNEIKLPNNLEKLQSANMPLDKIRKNLKNEFIYQVLAIVFIGCIPFLYNFTDLLATAFYGLFALFLVICAYFLVKLFWFYKRLNTPNTSTKDNLYDTYFDIRLNMELYKSFTYSIVPFALAFAAMIILKDHSQEIVDVILNKKSGDFILGGLFGMFVGVMISVGFMTEWWVNYFYGKYAKEIRKIIDKLKE</sequence>
<feature type="transmembrane region" description="Helical" evidence="1">
    <location>
        <begin position="68"/>
        <end position="88"/>
    </location>
</feature>
<feature type="transmembrane region" description="Helical" evidence="1">
    <location>
        <begin position="45"/>
        <end position="62"/>
    </location>
</feature>
<reference evidence="3" key="1">
    <citation type="submission" date="2016-11" db="EMBL/GenBank/DDBJ databases">
        <authorList>
            <person name="Varghese N."/>
            <person name="Submissions S."/>
        </authorList>
    </citation>
    <scope>NUCLEOTIDE SEQUENCE [LARGE SCALE GENOMIC DNA]</scope>
    <source>
        <strain evidence="3">DSM 18829</strain>
    </source>
</reference>
<proteinExistence type="predicted"/>
<evidence type="ECO:0000313" key="2">
    <source>
        <dbReference type="EMBL" id="SHI36067.1"/>
    </source>
</evidence>
<dbReference type="Proteomes" id="UP000184488">
    <property type="component" value="Unassembled WGS sequence"/>
</dbReference>
<gene>
    <name evidence="2" type="ORF">SAMN05444363_0224</name>
</gene>
<feature type="transmembrane region" description="Helical" evidence="1">
    <location>
        <begin position="125"/>
        <end position="142"/>
    </location>
</feature>
<accession>A0A1M6AI06</accession>
<evidence type="ECO:0000313" key="3">
    <source>
        <dbReference type="Proteomes" id="UP000184488"/>
    </source>
</evidence>
<evidence type="ECO:0000256" key="1">
    <source>
        <dbReference type="SAM" id="Phobius"/>
    </source>
</evidence>
<name>A0A1M6AI06_9FLAO</name>
<organism evidence="2 3">
    <name type="scientific">Flavobacterium terrae</name>
    <dbReference type="NCBI Taxonomy" id="415425"/>
    <lineage>
        <taxon>Bacteria</taxon>
        <taxon>Pseudomonadati</taxon>
        <taxon>Bacteroidota</taxon>
        <taxon>Flavobacteriia</taxon>
        <taxon>Flavobacteriales</taxon>
        <taxon>Flavobacteriaceae</taxon>
        <taxon>Flavobacterium</taxon>
    </lineage>
</organism>
<keyword evidence="1" id="KW-0812">Transmembrane</keyword>
<keyword evidence="1" id="KW-1133">Transmembrane helix</keyword>
<dbReference type="OrthoDB" id="1249607at2"/>